<evidence type="ECO:0000256" key="1">
    <source>
        <dbReference type="ARBA" id="ARBA00004141"/>
    </source>
</evidence>
<keyword evidence="7 15" id="KW-1133">Transmembrane helix</keyword>
<dbReference type="GO" id="GO:0016020">
    <property type="term" value="C:membrane"/>
    <property type="evidence" value="ECO:0007669"/>
    <property type="project" value="UniProtKB-SubCell"/>
</dbReference>
<evidence type="ECO:0000256" key="12">
    <source>
        <dbReference type="ARBA" id="ARBA00023170"/>
    </source>
</evidence>
<dbReference type="SMART" id="SM01381">
    <property type="entry name" value="7TM_GPCR_Srsx"/>
    <property type="match status" value="1"/>
</dbReference>
<feature type="transmembrane region" description="Helical" evidence="15">
    <location>
        <begin position="221"/>
        <end position="248"/>
    </location>
</feature>
<keyword evidence="14" id="KW-0844">Vision</keyword>
<dbReference type="EMBL" id="MT112864">
    <property type="protein sequence ID" value="QIW86028.1"/>
    <property type="molecule type" value="mRNA"/>
</dbReference>
<feature type="transmembrane region" description="Helical" evidence="15">
    <location>
        <begin position="282"/>
        <end position="302"/>
    </location>
</feature>
<evidence type="ECO:0000256" key="15">
    <source>
        <dbReference type="RuleBase" id="RU004951"/>
    </source>
</evidence>
<dbReference type="AlphaFoldDB" id="A0A6H0X1L9"/>
<comment type="caution">
    <text evidence="15">Lacks conserved residue(s) required for the propagation of feature annotation.</text>
</comment>
<evidence type="ECO:0000256" key="5">
    <source>
        <dbReference type="ARBA" id="ARBA00022692"/>
    </source>
</evidence>
<dbReference type="InterPro" id="IPR001760">
    <property type="entry name" value="Opsin"/>
</dbReference>
<keyword evidence="13 15" id="KW-0807">Transducer</keyword>
<evidence type="ECO:0000256" key="10">
    <source>
        <dbReference type="ARBA" id="ARBA00023136"/>
    </source>
</evidence>
<dbReference type="InterPro" id="IPR017452">
    <property type="entry name" value="GPCR_Rhodpsn_7TM"/>
</dbReference>
<keyword evidence="11" id="KW-1015">Disulfide bond</keyword>
<evidence type="ECO:0000256" key="3">
    <source>
        <dbReference type="ARBA" id="ARBA00022553"/>
    </source>
</evidence>
<evidence type="ECO:0000256" key="11">
    <source>
        <dbReference type="ARBA" id="ARBA00023157"/>
    </source>
</evidence>
<evidence type="ECO:0000256" key="13">
    <source>
        <dbReference type="ARBA" id="ARBA00023224"/>
    </source>
</evidence>
<evidence type="ECO:0000256" key="4">
    <source>
        <dbReference type="ARBA" id="ARBA00022606"/>
    </source>
</evidence>
<comment type="similarity">
    <text evidence="15">Belongs to the G-protein coupled receptor 1 family. Opsin subfamily.</text>
</comment>
<accession>A0A6H0X1L9</accession>
<keyword evidence="10 15" id="KW-0472">Membrane</keyword>
<evidence type="ECO:0000313" key="17">
    <source>
        <dbReference type="EMBL" id="QIW86028.1"/>
    </source>
</evidence>
<evidence type="ECO:0000256" key="7">
    <source>
        <dbReference type="ARBA" id="ARBA00022989"/>
    </source>
</evidence>
<sequence>MIGTYAKNVSFPEAFRSTSVWGYPEGMSIVDTVPEEYRDLIHPHWLKYPPVNPMWHYLLGIIFLLLGILSTCGNCIVLYIFMTKKSLRTPANMFVINLAFADLMMMVSQYPMYIYCCFIGGYWPLGAHGCEFHAFSAAITGDTALLTLVAIGYDRYCVIVKAFDGGHMTSLKAFFIIIFCWTYATCLTIWPLFGWNRFIPEGILTSCSFDYLSQDWHHRSFGLMVFSCCFCIPFTAITFFYSQIVLAIRRHEKALRAQAKKMNVESLRSNADMSKQSQEVRVAKVAVANVGLWLITWVPYAYVVMTGMFGNTETLTPLVSGLPGLILKTASCYNPVMFAISHPKFRLALQESMPWFCIHEPKGDDVASSKTESEAK</sequence>
<evidence type="ECO:0000259" key="16">
    <source>
        <dbReference type="PROSITE" id="PS50262"/>
    </source>
</evidence>
<feature type="transmembrane region" description="Helical" evidence="15">
    <location>
        <begin position="93"/>
        <end position="112"/>
    </location>
</feature>
<protein>
    <submittedName>
        <fullName evidence="17">Opsin M1</fullName>
    </submittedName>
</protein>
<dbReference type="PANTHER" id="PTHR24240">
    <property type="entry name" value="OPSIN"/>
    <property type="match status" value="1"/>
</dbReference>
<keyword evidence="5 15" id="KW-0812">Transmembrane</keyword>
<evidence type="ECO:0000256" key="6">
    <source>
        <dbReference type="ARBA" id="ARBA00022925"/>
    </source>
</evidence>
<feature type="transmembrane region" description="Helical" evidence="15">
    <location>
        <begin position="173"/>
        <end position="193"/>
    </location>
</feature>
<keyword evidence="12 15" id="KW-0675">Receptor</keyword>
<dbReference type="PRINTS" id="PR00577">
    <property type="entry name" value="OPSINRH3RH4"/>
</dbReference>
<reference evidence="17" key="1">
    <citation type="journal article" date="2020" name="Proc. Natl. Acad. Sci. U.S.A.">
        <title>Exceptional diversity of opsin expression patterns in Neogonodactylus oerstedii (Stomatopoda) retinas.</title>
        <authorList>
            <person name="Porter M.L."/>
            <person name="Awata H."/>
            <person name="Bok M.J."/>
            <person name="Cronin T.W."/>
        </authorList>
    </citation>
    <scope>NUCLEOTIDE SEQUENCE</scope>
</reference>
<dbReference type="GO" id="GO:0009881">
    <property type="term" value="F:photoreceptor activity"/>
    <property type="evidence" value="ECO:0007669"/>
    <property type="project" value="UniProtKB-KW"/>
</dbReference>
<dbReference type="PRINTS" id="PR00238">
    <property type="entry name" value="OPSIN"/>
</dbReference>
<keyword evidence="2 15" id="KW-0600">Photoreceptor protein</keyword>
<keyword evidence="8 15" id="KW-0157">Chromophore</keyword>
<feature type="transmembrane region" description="Helical" evidence="15">
    <location>
        <begin position="55"/>
        <end position="81"/>
    </location>
</feature>
<dbReference type="Gene3D" id="1.20.1070.10">
    <property type="entry name" value="Rhodopsin 7-helix transmembrane proteins"/>
    <property type="match status" value="1"/>
</dbReference>
<gene>
    <name evidence="17" type="primary">M1</name>
</gene>
<keyword evidence="6 15" id="KW-0681">Retinal protein</keyword>
<feature type="domain" description="G-protein coupled receptors family 1 profile" evidence="16">
    <location>
        <begin position="73"/>
        <end position="338"/>
    </location>
</feature>
<evidence type="ECO:0000256" key="9">
    <source>
        <dbReference type="ARBA" id="ARBA00023040"/>
    </source>
</evidence>
<evidence type="ECO:0000256" key="14">
    <source>
        <dbReference type="ARBA" id="ARBA00023305"/>
    </source>
</evidence>
<dbReference type="InterPro" id="IPR000276">
    <property type="entry name" value="GPCR_Rhodpsn"/>
</dbReference>
<dbReference type="Pfam" id="PF00001">
    <property type="entry name" value="7tm_1"/>
    <property type="match status" value="1"/>
</dbReference>
<dbReference type="SUPFAM" id="SSF81321">
    <property type="entry name" value="Family A G protein-coupled receptor-like"/>
    <property type="match status" value="1"/>
</dbReference>
<dbReference type="CDD" id="cd15079">
    <property type="entry name" value="7tmA_photoreceptors_insect"/>
    <property type="match status" value="1"/>
</dbReference>
<proteinExistence type="evidence at transcript level"/>
<organism evidence="17">
    <name type="scientific">Neogonodactylus oerstedii</name>
    <name type="common">Mantis shrimp</name>
    <name type="synonym">Gonodactylus oerstedii</name>
    <dbReference type="NCBI Taxonomy" id="85128"/>
    <lineage>
        <taxon>Eukaryota</taxon>
        <taxon>Metazoa</taxon>
        <taxon>Ecdysozoa</taxon>
        <taxon>Arthropoda</taxon>
        <taxon>Crustacea</taxon>
        <taxon>Multicrustacea</taxon>
        <taxon>Malacostraca</taxon>
        <taxon>Eumalacostraca</taxon>
        <taxon>Hoplocarida</taxon>
        <taxon>Stomatopoda</taxon>
        <taxon>Gonodactylidae</taxon>
        <taxon>Neogonodactylus</taxon>
    </lineage>
</organism>
<keyword evidence="4 15" id="KW-0716">Sensory transduction</keyword>
<dbReference type="FunFam" id="1.20.1070.10:FF:000044">
    <property type="entry name" value="Opsin, ultraviolet-sensitive"/>
    <property type="match status" value="1"/>
</dbReference>
<feature type="transmembrane region" description="Helical" evidence="15">
    <location>
        <begin position="132"/>
        <end position="153"/>
    </location>
</feature>
<dbReference type="InterPro" id="IPR050125">
    <property type="entry name" value="GPCR_opsins"/>
</dbReference>
<name>A0A6H0X1L9_NEOOE</name>
<dbReference type="GO" id="GO:0007602">
    <property type="term" value="P:phototransduction"/>
    <property type="evidence" value="ECO:0007669"/>
    <property type="project" value="UniProtKB-KW"/>
</dbReference>
<dbReference type="PROSITE" id="PS00237">
    <property type="entry name" value="G_PROTEIN_RECEP_F1_1"/>
    <property type="match status" value="1"/>
</dbReference>
<keyword evidence="3" id="KW-0597">Phosphoprotein</keyword>
<keyword evidence="9 15" id="KW-0297">G-protein coupled receptor</keyword>
<dbReference type="GO" id="GO:0007601">
    <property type="term" value="P:visual perception"/>
    <property type="evidence" value="ECO:0007669"/>
    <property type="project" value="UniProtKB-KW"/>
</dbReference>
<comment type="subcellular location">
    <subcellularLocation>
        <location evidence="1 15">Membrane</location>
        <topology evidence="1 15">Multi-pass membrane protein</topology>
    </subcellularLocation>
</comment>
<dbReference type="PROSITE" id="PS50262">
    <property type="entry name" value="G_PROTEIN_RECEP_F1_2"/>
    <property type="match status" value="1"/>
</dbReference>
<dbReference type="PRINTS" id="PR00237">
    <property type="entry name" value="GPCRRHODOPSN"/>
</dbReference>
<evidence type="ECO:0000256" key="2">
    <source>
        <dbReference type="ARBA" id="ARBA00022543"/>
    </source>
</evidence>
<evidence type="ECO:0000256" key="8">
    <source>
        <dbReference type="ARBA" id="ARBA00022991"/>
    </source>
</evidence>
<dbReference type="GO" id="GO:0004930">
    <property type="term" value="F:G protein-coupled receptor activity"/>
    <property type="evidence" value="ECO:0007669"/>
    <property type="project" value="UniProtKB-KW"/>
</dbReference>